<evidence type="ECO:0000313" key="4">
    <source>
        <dbReference type="Proteomes" id="UP000326979"/>
    </source>
</evidence>
<sequence>MTLDLNPSERQAAVTVLLDLDLAAVPEAVPELRRTVSRCLGVPCPDVQLCVSELVGNVIRHVGEGTPVRVRVSRRAERAERAERADQVGRVGRIVVEVTDSGPHAFPVVLHATADDETGRGLALLDAVALRWGVEQGAAGKTVWCECGYESRGGGEQRYGNQG</sequence>
<dbReference type="GO" id="GO:0004674">
    <property type="term" value="F:protein serine/threonine kinase activity"/>
    <property type="evidence" value="ECO:0007669"/>
    <property type="project" value="UniProtKB-KW"/>
</dbReference>
<dbReference type="GO" id="GO:0005524">
    <property type="term" value="F:ATP binding"/>
    <property type="evidence" value="ECO:0007669"/>
    <property type="project" value="UniProtKB-KW"/>
</dbReference>
<reference evidence="3 4" key="1">
    <citation type="submission" date="2019-07" db="EMBL/GenBank/DDBJ databases">
        <title>New species of Amycolatopsis and Streptomyces.</title>
        <authorList>
            <person name="Duangmal K."/>
            <person name="Teo W.F.A."/>
            <person name="Lipun K."/>
        </authorList>
    </citation>
    <scope>NUCLEOTIDE SEQUENCE [LARGE SCALE GENOMIC DNA]</scope>
    <source>
        <strain evidence="3 4">TISTR 2346</strain>
    </source>
</reference>
<dbReference type="InterPro" id="IPR050267">
    <property type="entry name" value="Anti-sigma-factor_SerPK"/>
</dbReference>
<gene>
    <name evidence="3" type="ORF">FNH04_42575</name>
</gene>
<dbReference type="AlphaFoldDB" id="A0A5N8WIL6"/>
<evidence type="ECO:0000259" key="2">
    <source>
        <dbReference type="Pfam" id="PF13581"/>
    </source>
</evidence>
<evidence type="ECO:0000256" key="1">
    <source>
        <dbReference type="ARBA" id="ARBA00022527"/>
    </source>
</evidence>
<dbReference type="InterPro" id="IPR003594">
    <property type="entry name" value="HATPase_dom"/>
</dbReference>
<dbReference type="Pfam" id="PF13581">
    <property type="entry name" value="HATPase_c_2"/>
    <property type="match status" value="1"/>
</dbReference>
<keyword evidence="4" id="KW-1185">Reference proteome</keyword>
<dbReference type="CDD" id="cd16936">
    <property type="entry name" value="HATPase_RsbW-like"/>
    <property type="match status" value="1"/>
</dbReference>
<accession>A0A5N8WIL6</accession>
<keyword evidence="1" id="KW-0808">Transferase</keyword>
<keyword evidence="1" id="KW-0418">Kinase</keyword>
<keyword evidence="3" id="KW-0547">Nucleotide-binding</keyword>
<feature type="domain" description="Histidine kinase/HSP90-like ATPase" evidence="2">
    <location>
        <begin position="23"/>
        <end position="144"/>
    </location>
</feature>
<dbReference type="SUPFAM" id="SSF55874">
    <property type="entry name" value="ATPase domain of HSP90 chaperone/DNA topoisomerase II/histidine kinase"/>
    <property type="match status" value="1"/>
</dbReference>
<name>A0A5N8WIL6_9ACTN</name>
<protein>
    <submittedName>
        <fullName evidence="3">ATP-binding protein</fullName>
    </submittedName>
</protein>
<evidence type="ECO:0000313" key="3">
    <source>
        <dbReference type="EMBL" id="MPY46354.1"/>
    </source>
</evidence>
<keyword evidence="3" id="KW-0067">ATP-binding</keyword>
<proteinExistence type="predicted"/>
<dbReference type="EMBL" id="VJZE01000637">
    <property type="protein sequence ID" value="MPY46354.1"/>
    <property type="molecule type" value="Genomic_DNA"/>
</dbReference>
<dbReference type="Gene3D" id="3.30.565.10">
    <property type="entry name" value="Histidine kinase-like ATPase, C-terminal domain"/>
    <property type="match status" value="1"/>
</dbReference>
<dbReference type="RefSeq" id="WP_152791594.1">
    <property type="nucleotide sequence ID" value="NZ_BAABEQ010000018.1"/>
</dbReference>
<dbReference type="OrthoDB" id="3211521at2"/>
<comment type="caution">
    <text evidence="3">The sequence shown here is derived from an EMBL/GenBank/DDBJ whole genome shotgun (WGS) entry which is preliminary data.</text>
</comment>
<keyword evidence="1" id="KW-0723">Serine/threonine-protein kinase</keyword>
<organism evidence="3 4">
    <name type="scientific">Streptomyces phyllanthi</name>
    <dbReference type="NCBI Taxonomy" id="1803180"/>
    <lineage>
        <taxon>Bacteria</taxon>
        <taxon>Bacillati</taxon>
        <taxon>Actinomycetota</taxon>
        <taxon>Actinomycetes</taxon>
        <taxon>Kitasatosporales</taxon>
        <taxon>Streptomycetaceae</taxon>
        <taxon>Streptomyces</taxon>
    </lineage>
</organism>
<dbReference type="PANTHER" id="PTHR35526">
    <property type="entry name" value="ANTI-SIGMA-F FACTOR RSBW-RELATED"/>
    <property type="match status" value="1"/>
</dbReference>
<dbReference type="PANTHER" id="PTHR35526:SF3">
    <property type="entry name" value="ANTI-SIGMA-F FACTOR RSBW"/>
    <property type="match status" value="1"/>
</dbReference>
<dbReference type="InterPro" id="IPR036890">
    <property type="entry name" value="HATPase_C_sf"/>
</dbReference>
<dbReference type="Proteomes" id="UP000326979">
    <property type="component" value="Unassembled WGS sequence"/>
</dbReference>